<evidence type="ECO:0000256" key="6">
    <source>
        <dbReference type="ARBA" id="ARBA00023004"/>
    </source>
</evidence>
<evidence type="ECO:0000256" key="3">
    <source>
        <dbReference type="ARBA" id="ARBA00022617"/>
    </source>
</evidence>
<evidence type="ECO:0000313" key="9">
    <source>
        <dbReference type="EMBL" id="MFI2228493.1"/>
    </source>
</evidence>
<proteinExistence type="inferred from homology"/>
<name>A0ABW7VPG8_9NOCA</name>
<gene>
    <name evidence="9" type="ORF">ACH49Z_01405</name>
</gene>
<dbReference type="Pfam" id="PF00067">
    <property type="entry name" value="p450"/>
    <property type="match status" value="1"/>
</dbReference>
<dbReference type="SUPFAM" id="SSF48264">
    <property type="entry name" value="Cytochrome P450"/>
    <property type="match status" value="1"/>
</dbReference>
<dbReference type="RefSeq" id="WP_397058717.1">
    <property type="nucleotide sequence ID" value="NZ_JBIRYL010000001.1"/>
</dbReference>
<dbReference type="PROSITE" id="PS00086">
    <property type="entry name" value="CYTOCHROME_P450"/>
    <property type="match status" value="1"/>
</dbReference>
<reference evidence="9 10" key="1">
    <citation type="submission" date="2024-10" db="EMBL/GenBank/DDBJ databases">
        <title>The Natural Products Discovery Center: Release of the First 8490 Sequenced Strains for Exploring Actinobacteria Biosynthetic Diversity.</title>
        <authorList>
            <person name="Kalkreuter E."/>
            <person name="Kautsar S.A."/>
            <person name="Yang D."/>
            <person name="Bader C.D."/>
            <person name="Teijaro C.N."/>
            <person name="Fluegel L."/>
            <person name="Davis C.M."/>
            <person name="Simpson J.R."/>
            <person name="Lauterbach L."/>
            <person name="Steele A.D."/>
            <person name="Gui C."/>
            <person name="Meng S."/>
            <person name="Li G."/>
            <person name="Viehrig K."/>
            <person name="Ye F."/>
            <person name="Su P."/>
            <person name="Kiefer A.F."/>
            <person name="Nichols A."/>
            <person name="Cepeda A.J."/>
            <person name="Yan W."/>
            <person name="Fan B."/>
            <person name="Jiang Y."/>
            <person name="Adhikari A."/>
            <person name="Zheng C.-J."/>
            <person name="Schuster L."/>
            <person name="Cowan T.M."/>
            <person name="Smanski M.J."/>
            <person name="Chevrette M.G."/>
            <person name="De Carvalho L.P.S."/>
            <person name="Shen B."/>
        </authorList>
    </citation>
    <scope>NUCLEOTIDE SEQUENCE [LARGE SCALE GENOMIC DNA]</scope>
    <source>
        <strain evidence="9 10">NPDC019377</strain>
    </source>
</reference>
<dbReference type="PANTHER" id="PTHR46696">
    <property type="entry name" value="P450, PUTATIVE (EUROFUNG)-RELATED"/>
    <property type="match status" value="1"/>
</dbReference>
<keyword evidence="5 8" id="KW-0560">Oxidoreductase</keyword>
<evidence type="ECO:0000256" key="4">
    <source>
        <dbReference type="ARBA" id="ARBA00022723"/>
    </source>
</evidence>
<evidence type="ECO:0000256" key="8">
    <source>
        <dbReference type="RuleBase" id="RU000461"/>
    </source>
</evidence>
<evidence type="ECO:0000256" key="7">
    <source>
        <dbReference type="ARBA" id="ARBA00023033"/>
    </source>
</evidence>
<dbReference type="PANTHER" id="PTHR46696:SF4">
    <property type="entry name" value="BIOTIN BIOSYNTHESIS CYTOCHROME P450"/>
    <property type="match status" value="1"/>
</dbReference>
<dbReference type="EMBL" id="JBIRYL010000001">
    <property type="protein sequence ID" value="MFI2228493.1"/>
    <property type="molecule type" value="Genomic_DNA"/>
</dbReference>
<sequence>MSVPDLFSPAALEDPYPVLDRLRAAGDVHFLPGQQVYVVLGFDAIRTVLADPQTYSSNLVAVLSAASGSAAVSVTAAAGAVDVLATADPPLHTEQRALVMPRFSPRSVAALTGMIDAAARPAVTELVAAGGGDWMARVAHRVPVQVIGQLIGLPDSDHEQLARWSDAAIDMVSGVATPDRAGRAALEVLQFVQYLGEQLDNTRPGEEAGVLGNLAAAVAAQAMTRDQAAILLVQLVTAGAESTTSLLGTAVRLLAEDRELQDRVRADRGRVDALVEEAVRIESPFRGHFRVTTTSTRLAGIELEAGARLMLMWGASNRDPRIFDHPDHVDLDRPKLHHSFGRGIHFCLGAHLARKETAQAVHALLDATGNVTLRGPEPTYVPSLIVRRLAHLNLSVTV</sequence>
<protein>
    <submittedName>
        <fullName evidence="9">Cytochrome P450</fullName>
    </submittedName>
</protein>
<comment type="similarity">
    <text evidence="2 8">Belongs to the cytochrome P450 family.</text>
</comment>
<dbReference type="Proteomes" id="UP001611494">
    <property type="component" value="Unassembled WGS sequence"/>
</dbReference>
<evidence type="ECO:0000256" key="2">
    <source>
        <dbReference type="ARBA" id="ARBA00010617"/>
    </source>
</evidence>
<keyword evidence="4 8" id="KW-0479">Metal-binding</keyword>
<dbReference type="InterPro" id="IPR017972">
    <property type="entry name" value="Cyt_P450_CS"/>
</dbReference>
<organism evidence="9 10">
    <name type="scientific">Nocardia testacea</name>
    <dbReference type="NCBI Taxonomy" id="248551"/>
    <lineage>
        <taxon>Bacteria</taxon>
        <taxon>Bacillati</taxon>
        <taxon>Actinomycetota</taxon>
        <taxon>Actinomycetes</taxon>
        <taxon>Mycobacteriales</taxon>
        <taxon>Nocardiaceae</taxon>
        <taxon>Nocardia</taxon>
    </lineage>
</organism>
<dbReference type="InterPro" id="IPR036396">
    <property type="entry name" value="Cyt_P450_sf"/>
</dbReference>
<evidence type="ECO:0000256" key="1">
    <source>
        <dbReference type="ARBA" id="ARBA00001971"/>
    </source>
</evidence>
<keyword evidence="10" id="KW-1185">Reference proteome</keyword>
<evidence type="ECO:0000256" key="5">
    <source>
        <dbReference type="ARBA" id="ARBA00023002"/>
    </source>
</evidence>
<keyword evidence="6 8" id="KW-0408">Iron</keyword>
<comment type="cofactor">
    <cofactor evidence="1">
        <name>heme</name>
        <dbReference type="ChEBI" id="CHEBI:30413"/>
    </cofactor>
</comment>
<dbReference type="InterPro" id="IPR001128">
    <property type="entry name" value="Cyt_P450"/>
</dbReference>
<dbReference type="Gene3D" id="1.10.630.10">
    <property type="entry name" value="Cytochrome P450"/>
    <property type="match status" value="1"/>
</dbReference>
<evidence type="ECO:0000313" key="10">
    <source>
        <dbReference type="Proteomes" id="UP001611494"/>
    </source>
</evidence>
<accession>A0ABW7VPG8</accession>
<keyword evidence="3 8" id="KW-0349">Heme</keyword>
<comment type="caution">
    <text evidence="9">The sequence shown here is derived from an EMBL/GenBank/DDBJ whole genome shotgun (WGS) entry which is preliminary data.</text>
</comment>
<keyword evidence="7 8" id="KW-0503">Monooxygenase</keyword>
<dbReference type="PRINTS" id="PR00359">
    <property type="entry name" value="BP450"/>
</dbReference>
<dbReference type="InterPro" id="IPR002397">
    <property type="entry name" value="Cyt_P450_B"/>
</dbReference>